<dbReference type="PANTHER" id="PTHR32309">
    <property type="entry name" value="TYROSINE-PROTEIN KINASE"/>
    <property type="match status" value="1"/>
</dbReference>
<keyword evidence="3" id="KW-0808">Transferase</keyword>
<feature type="domain" description="AAA" evidence="9">
    <location>
        <begin position="51"/>
        <end position="167"/>
    </location>
</feature>
<evidence type="ECO:0000256" key="6">
    <source>
        <dbReference type="ARBA" id="ARBA00022840"/>
    </source>
</evidence>
<evidence type="ECO:0000256" key="5">
    <source>
        <dbReference type="ARBA" id="ARBA00022777"/>
    </source>
</evidence>
<dbReference type="EC" id="2.7.10.2" evidence="2"/>
<evidence type="ECO:0000313" key="11">
    <source>
        <dbReference type="Proteomes" id="UP000512167"/>
    </source>
</evidence>
<dbReference type="CDD" id="cd05387">
    <property type="entry name" value="BY-kinase"/>
    <property type="match status" value="1"/>
</dbReference>
<dbReference type="Proteomes" id="UP000512167">
    <property type="component" value="Chromosome"/>
</dbReference>
<dbReference type="Gene3D" id="3.40.50.300">
    <property type="entry name" value="P-loop containing nucleotide triphosphate hydrolases"/>
    <property type="match status" value="1"/>
</dbReference>
<evidence type="ECO:0000256" key="2">
    <source>
        <dbReference type="ARBA" id="ARBA00011903"/>
    </source>
</evidence>
<dbReference type="RefSeq" id="WP_312031549.1">
    <property type="nucleotide sequence ID" value="NZ_CP051151.1"/>
</dbReference>
<keyword evidence="5 10" id="KW-0418">Kinase</keyword>
<keyword evidence="4" id="KW-0547">Nucleotide-binding</keyword>
<dbReference type="InterPro" id="IPR027417">
    <property type="entry name" value="P-loop_NTPase"/>
</dbReference>
<comment type="similarity">
    <text evidence="1">Belongs to the CpsD/CapB family.</text>
</comment>
<reference evidence="10 11" key="1">
    <citation type="submission" date="2020-04" db="EMBL/GenBank/DDBJ databases">
        <authorList>
            <person name="Zheng R.K."/>
            <person name="Sun C.M."/>
        </authorList>
    </citation>
    <scope>NUCLEOTIDE SEQUENCE [LARGE SCALE GENOMIC DNA]</scope>
    <source>
        <strain evidence="11">zrk29</strain>
    </source>
</reference>
<organism evidence="10 11">
    <name type="scientific">Hujiaoplasma nucleasis</name>
    <dbReference type="NCBI Taxonomy" id="2725268"/>
    <lineage>
        <taxon>Bacteria</taxon>
        <taxon>Bacillati</taxon>
        <taxon>Mycoplasmatota</taxon>
        <taxon>Mollicutes</taxon>
        <taxon>Candidatus Izemoplasmatales</taxon>
        <taxon>Hujiaoplasmataceae</taxon>
        <taxon>Hujiaoplasma</taxon>
    </lineage>
</organism>
<dbReference type="PANTHER" id="PTHR32309:SF13">
    <property type="entry name" value="FERRIC ENTEROBACTIN TRANSPORT PROTEIN FEPE"/>
    <property type="match status" value="1"/>
</dbReference>
<dbReference type="Pfam" id="PF13614">
    <property type="entry name" value="AAA_31"/>
    <property type="match status" value="1"/>
</dbReference>
<evidence type="ECO:0000259" key="9">
    <source>
        <dbReference type="Pfam" id="PF13614"/>
    </source>
</evidence>
<dbReference type="AlphaFoldDB" id="A0A7L6N561"/>
<evidence type="ECO:0000256" key="7">
    <source>
        <dbReference type="ARBA" id="ARBA00023137"/>
    </source>
</evidence>
<sequence>MEFFEYRNVVLEMPNSPEAEAYRKLELNIRLHGIDKPIQVIQTTSATPRDGKTTTAINLAAVYRERGKKTLIIDFDLRKPKIHRAFKKANDLGFYDYIVEDKSVEDIIIKDESGIDLILSGQHTTSPHIILESKKTHALVDYVKSKYDVIIVDSPPVLSVTDAFIISKMVEGVIYVVAYNQTKKEEAKMGLKQLQDAGINILGSVFANVDPKITGYSYNYYYSKEE</sequence>
<keyword evidence="7" id="KW-0829">Tyrosine-protein kinase</keyword>
<dbReference type="InterPro" id="IPR005702">
    <property type="entry name" value="Wzc-like_C"/>
</dbReference>
<evidence type="ECO:0000256" key="8">
    <source>
        <dbReference type="ARBA" id="ARBA00051245"/>
    </source>
</evidence>
<dbReference type="KEGG" id="tbk:HF295_07505"/>
<dbReference type="GO" id="GO:0005524">
    <property type="term" value="F:ATP binding"/>
    <property type="evidence" value="ECO:0007669"/>
    <property type="project" value="UniProtKB-KW"/>
</dbReference>
<proteinExistence type="inferred from homology"/>
<dbReference type="InterPro" id="IPR050445">
    <property type="entry name" value="Bact_polysacc_biosynth/exp"/>
</dbReference>
<dbReference type="GO" id="GO:0005886">
    <property type="term" value="C:plasma membrane"/>
    <property type="evidence" value="ECO:0007669"/>
    <property type="project" value="TreeGrafter"/>
</dbReference>
<protein>
    <recommendedName>
        <fullName evidence="2">non-specific protein-tyrosine kinase</fullName>
        <ecNumber evidence="2">2.7.10.2</ecNumber>
    </recommendedName>
</protein>
<keyword evidence="6" id="KW-0067">ATP-binding</keyword>
<dbReference type="NCBIfam" id="TIGR01007">
    <property type="entry name" value="eps_fam"/>
    <property type="match status" value="1"/>
</dbReference>
<evidence type="ECO:0000256" key="1">
    <source>
        <dbReference type="ARBA" id="ARBA00007316"/>
    </source>
</evidence>
<dbReference type="SUPFAM" id="SSF52540">
    <property type="entry name" value="P-loop containing nucleoside triphosphate hydrolases"/>
    <property type="match status" value="1"/>
</dbReference>
<evidence type="ECO:0000256" key="3">
    <source>
        <dbReference type="ARBA" id="ARBA00022679"/>
    </source>
</evidence>
<keyword evidence="11" id="KW-1185">Reference proteome</keyword>
<gene>
    <name evidence="10" type="ORF">HF295_07505</name>
</gene>
<dbReference type="InterPro" id="IPR025669">
    <property type="entry name" value="AAA_dom"/>
</dbReference>
<dbReference type="GO" id="GO:0004715">
    <property type="term" value="F:non-membrane spanning protein tyrosine kinase activity"/>
    <property type="evidence" value="ECO:0007669"/>
    <property type="project" value="UniProtKB-EC"/>
</dbReference>
<accession>A0A7L6N561</accession>
<evidence type="ECO:0000256" key="4">
    <source>
        <dbReference type="ARBA" id="ARBA00022741"/>
    </source>
</evidence>
<name>A0A7L6N561_9MOLU</name>
<comment type="catalytic activity">
    <reaction evidence="8">
        <text>L-tyrosyl-[protein] + ATP = O-phospho-L-tyrosyl-[protein] + ADP + H(+)</text>
        <dbReference type="Rhea" id="RHEA:10596"/>
        <dbReference type="Rhea" id="RHEA-COMP:10136"/>
        <dbReference type="Rhea" id="RHEA-COMP:20101"/>
        <dbReference type="ChEBI" id="CHEBI:15378"/>
        <dbReference type="ChEBI" id="CHEBI:30616"/>
        <dbReference type="ChEBI" id="CHEBI:46858"/>
        <dbReference type="ChEBI" id="CHEBI:61978"/>
        <dbReference type="ChEBI" id="CHEBI:456216"/>
        <dbReference type="EC" id="2.7.10.2"/>
    </reaction>
</comment>
<dbReference type="EMBL" id="CP051151">
    <property type="protein sequence ID" value="QLY40701.1"/>
    <property type="molecule type" value="Genomic_DNA"/>
</dbReference>
<evidence type="ECO:0000313" key="10">
    <source>
        <dbReference type="EMBL" id="QLY40701.1"/>
    </source>
</evidence>